<evidence type="ECO:0000313" key="2">
    <source>
        <dbReference type="EMBL" id="GAA4288614.1"/>
    </source>
</evidence>
<evidence type="ECO:0000313" key="3">
    <source>
        <dbReference type="Proteomes" id="UP001499841"/>
    </source>
</evidence>
<dbReference type="Proteomes" id="UP001499841">
    <property type="component" value="Unassembled WGS sequence"/>
</dbReference>
<dbReference type="Pfam" id="PF09346">
    <property type="entry name" value="SMI1_KNR4"/>
    <property type="match status" value="1"/>
</dbReference>
<name>A0ABP8EX89_9MICO</name>
<protein>
    <recommendedName>
        <fullName evidence="1">Knr4/Smi1-like domain-containing protein</fullName>
    </recommendedName>
</protein>
<reference evidence="3" key="1">
    <citation type="journal article" date="2019" name="Int. J. Syst. Evol. Microbiol.">
        <title>The Global Catalogue of Microorganisms (GCM) 10K type strain sequencing project: providing services to taxonomists for standard genome sequencing and annotation.</title>
        <authorList>
            <consortium name="The Broad Institute Genomics Platform"/>
            <consortium name="The Broad Institute Genome Sequencing Center for Infectious Disease"/>
            <person name="Wu L."/>
            <person name="Ma J."/>
        </authorList>
    </citation>
    <scope>NUCLEOTIDE SEQUENCE [LARGE SCALE GENOMIC DNA]</scope>
    <source>
        <strain evidence="3">JCM 17459</strain>
    </source>
</reference>
<dbReference type="InterPro" id="IPR018958">
    <property type="entry name" value="Knr4/Smi1-like_dom"/>
</dbReference>
<dbReference type="EMBL" id="BAABBA010000016">
    <property type="protein sequence ID" value="GAA4288614.1"/>
    <property type="molecule type" value="Genomic_DNA"/>
</dbReference>
<organism evidence="2 3">
    <name type="scientific">Georgenia daeguensis</name>
    <dbReference type="NCBI Taxonomy" id="908355"/>
    <lineage>
        <taxon>Bacteria</taxon>
        <taxon>Bacillati</taxon>
        <taxon>Actinomycetota</taxon>
        <taxon>Actinomycetes</taxon>
        <taxon>Micrococcales</taxon>
        <taxon>Bogoriellaceae</taxon>
        <taxon>Georgenia</taxon>
    </lineage>
</organism>
<comment type="caution">
    <text evidence="2">The sequence shown here is derived from an EMBL/GenBank/DDBJ whole genome shotgun (WGS) entry which is preliminary data.</text>
</comment>
<proteinExistence type="predicted"/>
<accession>A0ABP8EX89</accession>
<feature type="domain" description="Knr4/Smi1-like" evidence="1">
    <location>
        <begin position="35"/>
        <end position="156"/>
    </location>
</feature>
<keyword evidence="3" id="KW-1185">Reference proteome</keyword>
<dbReference type="SUPFAM" id="SSF160631">
    <property type="entry name" value="SMI1/KNR4-like"/>
    <property type="match status" value="1"/>
</dbReference>
<gene>
    <name evidence="2" type="ORF">GCM10022262_29740</name>
</gene>
<dbReference type="InterPro" id="IPR037883">
    <property type="entry name" value="Knr4/Smi1-like_sf"/>
</dbReference>
<evidence type="ECO:0000259" key="1">
    <source>
        <dbReference type="Pfam" id="PF09346"/>
    </source>
</evidence>
<sequence>MLSQVERRDAPCEQDRLVSMAFEDVHMLGNDLDVVSHEDVDAVEHLIGATFPDGYREFVTTLGSGQYNAGYVHVLMPRSILAQYEELQWTWRENAHFWQDSALLSAEDLGRAIVLARTVDGDELVFHGRKPRELYVVPRHADEIYLAGENLQEALEWVENSGVLASRTRVSRLRADGRFDHWTGATFRPYRNVERAEFLCRGAGNLYAEMVARMACQARADMEGTVLVTLADRDLEADGAGEEVAALYLTECAGEIRCQPYDESTVRVFVSYDATTRSRRTEEWLGYLAQIS</sequence>